<organism evidence="8 9">
    <name type="scientific">Halococcus thailandensis JCM 13552</name>
    <dbReference type="NCBI Taxonomy" id="1227457"/>
    <lineage>
        <taxon>Archaea</taxon>
        <taxon>Methanobacteriati</taxon>
        <taxon>Methanobacteriota</taxon>
        <taxon>Stenosarchaea group</taxon>
        <taxon>Halobacteria</taxon>
        <taxon>Halobacteriales</taxon>
        <taxon>Halococcaceae</taxon>
        <taxon>Halococcus</taxon>
    </lineage>
</organism>
<dbReference type="SUPFAM" id="SSF52402">
    <property type="entry name" value="Adenine nucleotide alpha hydrolases-like"/>
    <property type="match status" value="1"/>
</dbReference>
<keyword evidence="4" id="KW-0274">FAD</keyword>
<keyword evidence="5" id="KW-0249">Electron transport</keyword>
<evidence type="ECO:0000313" key="9">
    <source>
        <dbReference type="Proteomes" id="UP000011680"/>
    </source>
</evidence>
<accession>M0MZK9</accession>
<evidence type="ECO:0000256" key="5">
    <source>
        <dbReference type="ARBA" id="ARBA00022982"/>
    </source>
</evidence>
<comment type="similarity">
    <text evidence="1">Belongs to the ETF alpha-subunit/FixB family.</text>
</comment>
<dbReference type="Gene3D" id="3.40.50.620">
    <property type="entry name" value="HUPs"/>
    <property type="match status" value="1"/>
</dbReference>
<protein>
    <submittedName>
        <fullName evidence="8">Electron transfer flavoprotein subunit alpha</fullName>
    </submittedName>
</protein>
<feature type="compositionally biased region" description="Acidic residues" evidence="6">
    <location>
        <begin position="77"/>
        <end position="105"/>
    </location>
</feature>
<gene>
    <name evidence="8" type="ORF">C451_17335</name>
</gene>
<keyword evidence="3" id="KW-0285">Flavoprotein</keyword>
<dbReference type="GO" id="GO:0050660">
    <property type="term" value="F:flavin adenine dinucleotide binding"/>
    <property type="evidence" value="ECO:0007669"/>
    <property type="project" value="InterPro"/>
</dbReference>
<dbReference type="Proteomes" id="UP000011680">
    <property type="component" value="Unassembled WGS sequence"/>
</dbReference>
<evidence type="ECO:0000256" key="1">
    <source>
        <dbReference type="ARBA" id="ARBA00005817"/>
    </source>
</evidence>
<feature type="region of interest" description="Disordered" evidence="6">
    <location>
        <begin position="208"/>
        <end position="236"/>
    </location>
</feature>
<evidence type="ECO:0000256" key="3">
    <source>
        <dbReference type="ARBA" id="ARBA00022630"/>
    </source>
</evidence>
<evidence type="ECO:0000256" key="2">
    <source>
        <dbReference type="ARBA" id="ARBA00022448"/>
    </source>
</evidence>
<dbReference type="GO" id="GO:0033539">
    <property type="term" value="P:fatty acid beta-oxidation using acyl-CoA dehydrogenase"/>
    <property type="evidence" value="ECO:0007669"/>
    <property type="project" value="TreeGrafter"/>
</dbReference>
<dbReference type="eggNOG" id="arCOG00448">
    <property type="taxonomic scope" value="Archaea"/>
</dbReference>
<dbReference type="Pfam" id="PF01012">
    <property type="entry name" value="ETF"/>
    <property type="match status" value="1"/>
</dbReference>
<evidence type="ECO:0000256" key="6">
    <source>
        <dbReference type="SAM" id="MobiDB-lite"/>
    </source>
</evidence>
<proteinExistence type="inferred from homology"/>
<evidence type="ECO:0000313" key="8">
    <source>
        <dbReference type="EMBL" id="EMA50284.1"/>
    </source>
</evidence>
<dbReference type="RefSeq" id="WP_007742460.1">
    <property type="nucleotide sequence ID" value="NZ_AOMF01000171.1"/>
</dbReference>
<dbReference type="GO" id="GO:0009055">
    <property type="term" value="F:electron transfer activity"/>
    <property type="evidence" value="ECO:0007669"/>
    <property type="project" value="InterPro"/>
</dbReference>
<dbReference type="PANTHER" id="PTHR43153:SF1">
    <property type="entry name" value="ELECTRON TRANSFER FLAVOPROTEIN SUBUNIT ALPHA, MITOCHONDRIAL"/>
    <property type="match status" value="1"/>
</dbReference>
<sequence>MSELDPGEHTVEQLQDELDEIDSPRELEGLLDAEKDGKQRKSAQEAIRARMRAVNTDEDDAIDEGTETEGEYRESADEIEDDGGDDESEAGDADESEDLALDPSEYDIAEFGPAIKDVEDPAELDAILDAERAGENRDNVVTLIESRIEKVGENEEAEGGEIDPTELSTAGLGNALQGIDDAERLREVLDAEQAGEDRDAATNLIEKRIESVQKDDEPEEIEVVPPEEKHPDLDHPTADKQYVKALDDGEYRDMWVYCETQAGELVDVSKEMLGKARELMDGYNETYDEDERVVAVLVGSDVEKHAEDVVAYGADVVVYHEDERLERFQHKPYTELFCDMARAGAIPGESRGRDAAVDWREYDEPRYTVFPATNNGRDLSALVQGELDSGLASDCSDLYIEESMISNPAKTGRPGAKKEFERVLHMKRPDFSGFEYSTILCLDNPTREFHPQGASVIPGSFDLPEPDHDREGEIVDHDGELDEDWLRVSVTDHDRLDEGVDLTGHDVVVAMGRGIGDSPTEGMELGLDLRDAFDDAALGVSRGIVTGAYEFAGHVTEYTAEERQIGETGQVVEPDLYIAAGISGAVQHKVGMDESETIVAVNTDPDARIRDFSDYFIEGDLFDVLPTLTAALESGELEPQQLAADGGTNDD</sequence>
<dbReference type="PANTHER" id="PTHR43153">
    <property type="entry name" value="ELECTRON TRANSFER FLAVOPROTEIN ALPHA"/>
    <property type="match status" value="1"/>
</dbReference>
<dbReference type="STRING" id="1227457.C451_17335"/>
<comment type="caution">
    <text evidence="8">The sequence shown here is derived from an EMBL/GenBank/DDBJ whole genome shotgun (WGS) entry which is preliminary data.</text>
</comment>
<dbReference type="InterPro" id="IPR014729">
    <property type="entry name" value="Rossmann-like_a/b/a_fold"/>
</dbReference>
<evidence type="ECO:0000259" key="7">
    <source>
        <dbReference type="SMART" id="SM00893"/>
    </source>
</evidence>
<dbReference type="InterPro" id="IPR014731">
    <property type="entry name" value="ETF_asu_C"/>
</dbReference>
<dbReference type="InterPro" id="IPR029035">
    <property type="entry name" value="DHS-like_NAD/FAD-binding_dom"/>
</dbReference>
<dbReference type="Pfam" id="PF00766">
    <property type="entry name" value="ETF_alpha"/>
    <property type="match status" value="1"/>
</dbReference>
<evidence type="ECO:0000256" key="4">
    <source>
        <dbReference type="ARBA" id="ARBA00022827"/>
    </source>
</evidence>
<dbReference type="InterPro" id="IPR018206">
    <property type="entry name" value="ETF_asu_C_CS"/>
</dbReference>
<feature type="domain" description="Electron transfer flavoprotein alpha/beta-subunit N-terminal" evidence="7">
    <location>
        <begin position="254"/>
        <end position="488"/>
    </location>
</feature>
<feature type="compositionally biased region" description="Acidic residues" evidence="6">
    <location>
        <begin position="56"/>
        <end position="69"/>
    </location>
</feature>
<dbReference type="SUPFAM" id="SSF52467">
    <property type="entry name" value="DHS-like NAD/FAD-binding domain"/>
    <property type="match status" value="1"/>
</dbReference>
<dbReference type="Gene3D" id="3.40.50.1220">
    <property type="entry name" value="TPP-binding domain"/>
    <property type="match status" value="1"/>
</dbReference>
<reference evidence="8 9" key="1">
    <citation type="journal article" date="2014" name="PLoS Genet.">
        <title>Phylogenetically driven sequencing of extremely halophilic archaea reveals strategies for static and dynamic osmo-response.</title>
        <authorList>
            <person name="Becker E.A."/>
            <person name="Seitzer P.M."/>
            <person name="Tritt A."/>
            <person name="Larsen D."/>
            <person name="Krusor M."/>
            <person name="Yao A.I."/>
            <person name="Wu D."/>
            <person name="Madern D."/>
            <person name="Eisen J.A."/>
            <person name="Darling A.E."/>
            <person name="Facciotti M.T."/>
        </authorList>
    </citation>
    <scope>NUCLEOTIDE SEQUENCE [LARGE SCALE GENOMIC DNA]</scope>
    <source>
        <strain evidence="8 9">JCM 13552</strain>
    </source>
</reference>
<dbReference type="EMBL" id="AOMF01000171">
    <property type="protein sequence ID" value="EMA50284.1"/>
    <property type="molecule type" value="Genomic_DNA"/>
</dbReference>
<keyword evidence="2" id="KW-0813">Transport</keyword>
<feature type="region of interest" description="Disordered" evidence="6">
    <location>
        <begin position="1"/>
        <end position="105"/>
    </location>
</feature>
<dbReference type="InterPro" id="IPR014730">
    <property type="entry name" value="ETF_a/b_N"/>
</dbReference>
<dbReference type="PATRIC" id="fig|1227457.3.peg.3382"/>
<dbReference type="PROSITE" id="PS00696">
    <property type="entry name" value="ETF_ALPHA"/>
    <property type="match status" value="1"/>
</dbReference>
<name>M0MZK9_9EURY</name>
<keyword evidence="9" id="KW-1185">Reference proteome</keyword>
<dbReference type="InterPro" id="IPR001308">
    <property type="entry name" value="ETF_a/FixB"/>
</dbReference>
<dbReference type="SMART" id="SM00893">
    <property type="entry name" value="ETF"/>
    <property type="match status" value="1"/>
</dbReference>
<feature type="compositionally biased region" description="Basic and acidic residues" evidence="6">
    <location>
        <begin position="226"/>
        <end position="236"/>
    </location>
</feature>
<feature type="compositionally biased region" description="Basic and acidic residues" evidence="6">
    <location>
        <begin position="22"/>
        <end position="43"/>
    </location>
</feature>
<dbReference type="AlphaFoldDB" id="M0MZK9"/>
<feature type="compositionally biased region" description="Basic and acidic residues" evidence="6">
    <location>
        <begin position="1"/>
        <end position="11"/>
    </location>
</feature>